<comment type="caution">
    <text evidence="4">The sequence shown here is derived from an EMBL/GenBank/DDBJ whole genome shotgun (WGS) entry which is preliminary data.</text>
</comment>
<keyword evidence="2" id="KW-1133">Transmembrane helix</keyword>
<feature type="compositionally biased region" description="Basic and acidic residues" evidence="1">
    <location>
        <begin position="350"/>
        <end position="367"/>
    </location>
</feature>
<dbReference type="InterPro" id="IPR028000">
    <property type="entry name" value="Pma1"/>
</dbReference>
<evidence type="ECO:0000256" key="1">
    <source>
        <dbReference type="SAM" id="MobiDB-lite"/>
    </source>
</evidence>
<dbReference type="Pfam" id="PF14610">
    <property type="entry name" value="Psg1"/>
    <property type="match status" value="1"/>
</dbReference>
<feature type="compositionally biased region" description="Basic and acidic residues" evidence="1">
    <location>
        <begin position="308"/>
        <end position="320"/>
    </location>
</feature>
<reference evidence="4" key="1">
    <citation type="journal article" date="2020" name="Stud. Mycol.">
        <title>101 Dothideomycetes genomes: a test case for predicting lifestyles and emergence of pathogens.</title>
        <authorList>
            <person name="Haridas S."/>
            <person name="Albert R."/>
            <person name="Binder M."/>
            <person name="Bloem J."/>
            <person name="Labutti K."/>
            <person name="Salamov A."/>
            <person name="Andreopoulos B."/>
            <person name="Baker S."/>
            <person name="Barry K."/>
            <person name="Bills G."/>
            <person name="Bluhm B."/>
            <person name="Cannon C."/>
            <person name="Castanera R."/>
            <person name="Culley D."/>
            <person name="Daum C."/>
            <person name="Ezra D."/>
            <person name="Gonzalez J."/>
            <person name="Henrissat B."/>
            <person name="Kuo A."/>
            <person name="Liang C."/>
            <person name="Lipzen A."/>
            <person name="Lutzoni F."/>
            <person name="Magnuson J."/>
            <person name="Mondo S."/>
            <person name="Nolan M."/>
            <person name="Ohm R."/>
            <person name="Pangilinan J."/>
            <person name="Park H.-J."/>
            <person name="Ramirez L."/>
            <person name="Alfaro M."/>
            <person name="Sun H."/>
            <person name="Tritt A."/>
            <person name="Yoshinaga Y."/>
            <person name="Zwiers L.-H."/>
            <person name="Turgeon B."/>
            <person name="Goodwin S."/>
            <person name="Spatafora J."/>
            <person name="Crous P."/>
            <person name="Grigoriev I."/>
        </authorList>
    </citation>
    <scope>NUCLEOTIDE SEQUENCE</scope>
    <source>
        <strain evidence="4">CBS 101060</strain>
    </source>
</reference>
<protein>
    <submittedName>
        <fullName evidence="4">Uncharacterized protein</fullName>
    </submittedName>
</protein>
<accession>A0A9P4SD30</accession>
<name>A0A9P4SD30_9PEZI</name>
<gene>
    <name evidence="4" type="ORF">M501DRAFT_1010654</name>
</gene>
<evidence type="ECO:0000256" key="3">
    <source>
        <dbReference type="SAM" id="SignalP"/>
    </source>
</evidence>
<evidence type="ECO:0000256" key="2">
    <source>
        <dbReference type="SAM" id="Phobius"/>
    </source>
</evidence>
<feature type="chain" id="PRO_5040118784" evidence="3">
    <location>
        <begin position="24"/>
        <end position="367"/>
    </location>
</feature>
<dbReference type="AlphaFoldDB" id="A0A9P4SD30"/>
<feature type="signal peptide" evidence="3">
    <location>
        <begin position="1"/>
        <end position="23"/>
    </location>
</feature>
<dbReference type="EMBL" id="MU006094">
    <property type="protein sequence ID" value="KAF2839555.1"/>
    <property type="molecule type" value="Genomic_DNA"/>
</dbReference>
<keyword evidence="2" id="KW-0472">Membrane</keyword>
<evidence type="ECO:0000313" key="4">
    <source>
        <dbReference type="EMBL" id="KAF2839555.1"/>
    </source>
</evidence>
<proteinExistence type="predicted"/>
<dbReference type="OrthoDB" id="4084551at2759"/>
<feature type="region of interest" description="Disordered" evidence="1">
    <location>
        <begin position="308"/>
        <end position="367"/>
    </location>
</feature>
<feature type="region of interest" description="Disordered" evidence="1">
    <location>
        <begin position="66"/>
        <end position="106"/>
    </location>
</feature>
<keyword evidence="3" id="KW-0732">Signal</keyword>
<evidence type="ECO:0000313" key="5">
    <source>
        <dbReference type="Proteomes" id="UP000799429"/>
    </source>
</evidence>
<feature type="transmembrane region" description="Helical" evidence="2">
    <location>
        <begin position="247"/>
        <end position="265"/>
    </location>
</feature>
<organism evidence="4 5">
    <name type="scientific">Patellaria atrata CBS 101060</name>
    <dbReference type="NCBI Taxonomy" id="1346257"/>
    <lineage>
        <taxon>Eukaryota</taxon>
        <taxon>Fungi</taxon>
        <taxon>Dikarya</taxon>
        <taxon>Ascomycota</taxon>
        <taxon>Pezizomycotina</taxon>
        <taxon>Dothideomycetes</taxon>
        <taxon>Dothideomycetes incertae sedis</taxon>
        <taxon>Patellariales</taxon>
        <taxon>Patellariaceae</taxon>
        <taxon>Patellaria</taxon>
    </lineage>
</organism>
<keyword evidence="5" id="KW-1185">Reference proteome</keyword>
<dbReference type="Proteomes" id="UP000799429">
    <property type="component" value="Unassembled WGS sequence"/>
</dbReference>
<sequence length="367" mass="40239">MLFTTGSFTALVALSPFVLSAIAGPLEYRQEDSSPSTTDTAITEGPTVALVQTVINGTTTTVEVEIPTPTESDSESASATVTGDRSETAEPELTASPTPRPTNAPLVSTDESIRCTDPNAKPFCQPTNNTEVYVGKIYYVTWNPAFFNDNSTVAIALNFDNSSQTQAWQSREVPHSDGFATVKMEGKWLNGYTRFNLTFLAVQFEDGRDEVATWFTGPTVELRHEPPSHYPPPPENHIDPNDMGLKVGLPIGLGGLFLVMFGLLFGMRKTRTIGLGNIMSRNRGYASGKSRRQRLGMGKKGAIRLQEREVSREHQYRDDLPSPPRGEFGQPQGGYARDEDLGSLVGTPTEEGRNAFRAEIERQRTGR</sequence>
<keyword evidence="2" id="KW-0812">Transmembrane</keyword>